<dbReference type="OrthoDB" id="3393036at2"/>
<evidence type="ECO:0008006" key="3">
    <source>
        <dbReference type="Google" id="ProtNLM"/>
    </source>
</evidence>
<evidence type="ECO:0000313" key="1">
    <source>
        <dbReference type="EMBL" id="CCH15817.1"/>
    </source>
</evidence>
<organism evidence="1 2">
    <name type="scientific">Micromonospora lupini str. Lupac 08</name>
    <dbReference type="NCBI Taxonomy" id="1150864"/>
    <lineage>
        <taxon>Bacteria</taxon>
        <taxon>Bacillati</taxon>
        <taxon>Actinomycetota</taxon>
        <taxon>Actinomycetes</taxon>
        <taxon>Micromonosporales</taxon>
        <taxon>Micromonosporaceae</taxon>
        <taxon>Micromonospora</taxon>
    </lineage>
</organism>
<dbReference type="EMBL" id="CAIE01000010">
    <property type="protein sequence ID" value="CCH15817.1"/>
    <property type="molecule type" value="Genomic_DNA"/>
</dbReference>
<accession>I0KW70</accession>
<reference evidence="2" key="1">
    <citation type="journal article" date="2012" name="J. Bacteriol.">
        <title>Genome Sequence of Micromonospora lupini Lupac 08, Isolated from Root Nodules of Lupinus angustifolius.</title>
        <authorList>
            <person name="Alonso-Vega P."/>
            <person name="Normand P."/>
            <person name="Bacigalupe R."/>
            <person name="Pujic P."/>
            <person name="Lajus A."/>
            <person name="Vallenet D."/>
            <person name="Carro L."/>
            <person name="Coll P."/>
            <person name="Trujillo M.E."/>
        </authorList>
    </citation>
    <scope>NUCLEOTIDE SEQUENCE [LARGE SCALE GENOMIC DNA]</scope>
    <source>
        <strain evidence="2">Lupac 08</strain>
    </source>
</reference>
<dbReference type="RefSeq" id="WP_007455204.1">
    <property type="nucleotide sequence ID" value="NZ_HF570108.1"/>
</dbReference>
<evidence type="ECO:0000313" key="2">
    <source>
        <dbReference type="Proteomes" id="UP000003448"/>
    </source>
</evidence>
<dbReference type="STRING" id="1150864.MILUP08_40728"/>
<dbReference type="Proteomes" id="UP000003448">
    <property type="component" value="Unassembled WGS sequence"/>
</dbReference>
<keyword evidence="2" id="KW-1185">Reference proteome</keyword>
<protein>
    <recommendedName>
        <fullName evidence="3">Flavin reductase</fullName>
    </recommendedName>
</protein>
<gene>
    <name evidence="1" type="ORF">MILUP08_40728</name>
</gene>
<name>I0KW70_9ACTN</name>
<comment type="caution">
    <text evidence="1">The sequence shown here is derived from an EMBL/GenBank/DDBJ whole genome shotgun (WGS) entry which is preliminary data.</text>
</comment>
<proteinExistence type="predicted"/>
<dbReference type="AlphaFoldDB" id="I0KW70"/>
<sequence length="72" mass="8321">MTQHGPVLPLWLCEMCDRPWPCAIRREELLDEYADSSFTLAVYLGTLLVSAERDMSWAPPDALRLRFLGWLP</sequence>